<gene>
    <name evidence="1" type="ordered locus">MAE_39520</name>
</gene>
<dbReference type="EMBL" id="AP009552">
    <property type="protein sequence ID" value="BAG03774.1"/>
    <property type="molecule type" value="Genomic_DNA"/>
</dbReference>
<protein>
    <submittedName>
        <fullName evidence="1">Uncharacterized protein</fullName>
    </submittedName>
</protein>
<organism evidence="1 2">
    <name type="scientific">Microcystis aeruginosa (strain NIES-843 / IAM M-2473)</name>
    <dbReference type="NCBI Taxonomy" id="449447"/>
    <lineage>
        <taxon>Bacteria</taxon>
        <taxon>Bacillati</taxon>
        <taxon>Cyanobacteriota</taxon>
        <taxon>Cyanophyceae</taxon>
        <taxon>Oscillatoriophycideae</taxon>
        <taxon>Chroococcales</taxon>
        <taxon>Microcystaceae</taxon>
        <taxon>Microcystis</taxon>
    </lineage>
</organism>
<evidence type="ECO:0000313" key="2">
    <source>
        <dbReference type="Proteomes" id="UP000001510"/>
    </source>
</evidence>
<proteinExistence type="predicted"/>
<dbReference type="PaxDb" id="449447-MAE_39520"/>
<dbReference type="EnsemblBacteria" id="BAG03774">
    <property type="protein sequence ID" value="BAG03774"/>
    <property type="gene ID" value="MAE_39520"/>
</dbReference>
<name>B0JQQ5_MICAN</name>
<dbReference type="HOGENOM" id="CLU_3027233_0_0_3"/>
<keyword evidence="2" id="KW-1185">Reference proteome</keyword>
<dbReference type="AlphaFoldDB" id="B0JQQ5"/>
<reference evidence="1 2" key="1">
    <citation type="journal article" date="2007" name="DNA Res.">
        <title>Complete genomic structure of the bloom-forming toxic cyanobacterium Microcystis aeruginosa NIES-843.</title>
        <authorList>
            <person name="Kaneko T."/>
            <person name="Nakajima N."/>
            <person name="Okamoto S."/>
            <person name="Suzuki I."/>
            <person name="Tanabe Y."/>
            <person name="Tamaoki M."/>
            <person name="Nakamura Y."/>
            <person name="Kasai F."/>
            <person name="Watanabe A."/>
            <person name="Kawashima K."/>
            <person name="Kishida Y."/>
            <person name="Ono A."/>
            <person name="Shimizu Y."/>
            <person name="Takahashi C."/>
            <person name="Minami C."/>
            <person name="Fujishiro T."/>
            <person name="Kohara M."/>
            <person name="Katoh M."/>
            <person name="Nakazaki N."/>
            <person name="Nakayama S."/>
            <person name="Yamada M."/>
            <person name="Tabata S."/>
            <person name="Watanabe M.M."/>
        </authorList>
    </citation>
    <scope>NUCLEOTIDE SEQUENCE [LARGE SCALE GENOMIC DNA]</scope>
    <source>
        <strain evidence="2">NIES-843 / IAM M-247</strain>
    </source>
</reference>
<accession>B0JQQ5</accession>
<evidence type="ECO:0000313" key="1">
    <source>
        <dbReference type="EMBL" id="BAG03774.1"/>
    </source>
</evidence>
<sequence length="55" mass="5920">MSSSITVKCPYQSSRNEITLATFSATTDAEGTLILNKIIPTLAGNLERKASYPKS</sequence>
<dbReference type="KEGG" id="mar:MAE_39520"/>
<dbReference type="Proteomes" id="UP000001510">
    <property type="component" value="Chromosome"/>
</dbReference>